<keyword evidence="2 6" id="KW-0812">Transmembrane</keyword>
<keyword evidence="4 6" id="KW-0472">Membrane</keyword>
<name>A0ABX1H4K7_9ACTN</name>
<dbReference type="PANTHER" id="PTHR11360">
    <property type="entry name" value="MONOCARBOXYLATE TRANSPORTER"/>
    <property type="match status" value="1"/>
</dbReference>
<accession>A0ABX1H4K7</accession>
<sequence length="479" mass="49815">MDKLDTTAPDTPTETPDPAPPAPAANSPRPRGTSRLPWVWIVLGVSFLALTGASGFRAVPGVMMDPLHAEFGWSHASIATAASVNMVLYGAVSPFAASWMEKYGIRPVVSTALLLIAVGSALPTAMGASWQLTLYWGVLVGTGSGAVALAFVGTVTNRWFAEHRGLVTGVLTAGSTAGQLVFMPLLAWLVEHTGWRLASFTVAAAAIGVIPLVLFLLREHPRDVGQRPFGASGEEAAADAVGTAGAKDPEVAPAQADFNPLGVTGPFQVLWRAGRGRTFWMLFGGFAICGATTTGLVQTHFIPAAGDHMMPQTTAAGLLAMAGIFDLIGTVASGWLTDRFNPRVLLFVYYGLRGGSLLVLPSLFDRSATPSMLLFAIFYGLDWVATVPPTLALCQERYGAASAVVFGWLWTAHQVGAGAAAILAGAVRDELGDYASAWYGAGALCLLAAVMALAIGRRAPSTPDHGGPGTGAPTTEETV</sequence>
<dbReference type="InterPro" id="IPR036259">
    <property type="entry name" value="MFS_trans_sf"/>
</dbReference>
<feature type="transmembrane region" description="Helical" evidence="6">
    <location>
        <begin position="436"/>
        <end position="455"/>
    </location>
</feature>
<feature type="domain" description="Major facilitator superfamily (MFS) profile" evidence="7">
    <location>
        <begin position="41"/>
        <end position="460"/>
    </location>
</feature>
<feature type="transmembrane region" description="Helical" evidence="6">
    <location>
        <begin position="314"/>
        <end position="337"/>
    </location>
</feature>
<comment type="subcellular location">
    <subcellularLocation>
        <location evidence="1">Cell membrane</location>
        <topology evidence="1">Multi-pass membrane protein</topology>
    </subcellularLocation>
</comment>
<dbReference type="InterPro" id="IPR050327">
    <property type="entry name" value="Proton-linked_MCT"/>
</dbReference>
<dbReference type="Pfam" id="PF07690">
    <property type="entry name" value="MFS_1"/>
    <property type="match status" value="1"/>
</dbReference>
<evidence type="ECO:0000256" key="2">
    <source>
        <dbReference type="ARBA" id="ARBA00022692"/>
    </source>
</evidence>
<dbReference type="CDD" id="cd17355">
    <property type="entry name" value="MFS_YcxA_like"/>
    <property type="match status" value="1"/>
</dbReference>
<feature type="transmembrane region" description="Helical" evidence="6">
    <location>
        <begin position="370"/>
        <end position="391"/>
    </location>
</feature>
<evidence type="ECO:0000256" key="6">
    <source>
        <dbReference type="SAM" id="Phobius"/>
    </source>
</evidence>
<feature type="transmembrane region" description="Helical" evidence="6">
    <location>
        <begin position="344"/>
        <end position="364"/>
    </location>
</feature>
<feature type="transmembrane region" description="Helical" evidence="6">
    <location>
        <begin position="166"/>
        <end position="189"/>
    </location>
</feature>
<dbReference type="RefSeq" id="WP_168540543.1">
    <property type="nucleotide sequence ID" value="NZ_JAAWWP010000010.1"/>
</dbReference>
<feature type="transmembrane region" description="Helical" evidence="6">
    <location>
        <begin position="195"/>
        <end position="217"/>
    </location>
</feature>
<keyword evidence="3 6" id="KW-1133">Transmembrane helix</keyword>
<dbReference type="SUPFAM" id="SSF103473">
    <property type="entry name" value="MFS general substrate transporter"/>
    <property type="match status" value="1"/>
</dbReference>
<dbReference type="Gene3D" id="1.20.1250.20">
    <property type="entry name" value="MFS general substrate transporter like domains"/>
    <property type="match status" value="2"/>
</dbReference>
<evidence type="ECO:0000313" key="9">
    <source>
        <dbReference type="Proteomes" id="UP000772196"/>
    </source>
</evidence>
<dbReference type="InterPro" id="IPR011701">
    <property type="entry name" value="MFS"/>
</dbReference>
<organism evidence="8 9">
    <name type="scientific">Streptomyces physcomitrii</name>
    <dbReference type="NCBI Taxonomy" id="2724184"/>
    <lineage>
        <taxon>Bacteria</taxon>
        <taxon>Bacillati</taxon>
        <taxon>Actinomycetota</taxon>
        <taxon>Actinomycetes</taxon>
        <taxon>Kitasatosporales</taxon>
        <taxon>Streptomycetaceae</taxon>
        <taxon>Streptomyces</taxon>
    </lineage>
</organism>
<gene>
    <name evidence="8" type="ORF">HFV08_17410</name>
</gene>
<feature type="transmembrane region" description="Helical" evidence="6">
    <location>
        <begin position="103"/>
        <end position="122"/>
    </location>
</feature>
<feature type="transmembrane region" description="Helical" evidence="6">
    <location>
        <begin position="403"/>
        <end position="424"/>
    </location>
</feature>
<reference evidence="8 9" key="1">
    <citation type="submission" date="2020-04" db="EMBL/GenBank/DDBJ databases">
        <title>Phylogenetic Diversity and Antibacterial Activity against Ralstonia solanacearum of Endophytic Actinomycete Isolated from Moss.</title>
        <authorList>
            <person name="Zhuang X."/>
        </authorList>
    </citation>
    <scope>NUCLEOTIDE SEQUENCE [LARGE SCALE GENOMIC DNA]</scope>
    <source>
        <strain evidence="8 9">LD120</strain>
    </source>
</reference>
<comment type="caution">
    <text evidence="8">The sequence shown here is derived from an EMBL/GenBank/DDBJ whole genome shotgun (WGS) entry which is preliminary data.</text>
</comment>
<feature type="transmembrane region" description="Helical" evidence="6">
    <location>
        <begin position="134"/>
        <end position="154"/>
    </location>
</feature>
<evidence type="ECO:0000256" key="4">
    <source>
        <dbReference type="ARBA" id="ARBA00023136"/>
    </source>
</evidence>
<dbReference type="EMBL" id="JAAWWP010000010">
    <property type="protein sequence ID" value="NKI42983.1"/>
    <property type="molecule type" value="Genomic_DNA"/>
</dbReference>
<keyword evidence="9" id="KW-1185">Reference proteome</keyword>
<dbReference type="PANTHER" id="PTHR11360:SF284">
    <property type="entry name" value="EG:103B4.3 PROTEIN-RELATED"/>
    <property type="match status" value="1"/>
</dbReference>
<dbReference type="PROSITE" id="PS50850">
    <property type="entry name" value="MFS"/>
    <property type="match status" value="1"/>
</dbReference>
<evidence type="ECO:0000313" key="8">
    <source>
        <dbReference type="EMBL" id="NKI42983.1"/>
    </source>
</evidence>
<feature type="compositionally biased region" description="Low complexity" evidence="5">
    <location>
        <begin position="1"/>
        <end position="14"/>
    </location>
</feature>
<protein>
    <submittedName>
        <fullName evidence="8">MFS transporter</fullName>
    </submittedName>
</protein>
<proteinExistence type="predicted"/>
<dbReference type="InterPro" id="IPR020846">
    <property type="entry name" value="MFS_dom"/>
</dbReference>
<evidence type="ECO:0000256" key="1">
    <source>
        <dbReference type="ARBA" id="ARBA00004651"/>
    </source>
</evidence>
<evidence type="ECO:0000256" key="3">
    <source>
        <dbReference type="ARBA" id="ARBA00022989"/>
    </source>
</evidence>
<feature type="transmembrane region" description="Helical" evidence="6">
    <location>
        <begin position="279"/>
        <end position="302"/>
    </location>
</feature>
<feature type="transmembrane region" description="Helical" evidence="6">
    <location>
        <begin position="71"/>
        <end position="91"/>
    </location>
</feature>
<evidence type="ECO:0000256" key="5">
    <source>
        <dbReference type="SAM" id="MobiDB-lite"/>
    </source>
</evidence>
<feature type="region of interest" description="Disordered" evidence="5">
    <location>
        <begin position="1"/>
        <end position="31"/>
    </location>
</feature>
<feature type="transmembrane region" description="Helical" evidence="6">
    <location>
        <begin position="38"/>
        <end position="59"/>
    </location>
</feature>
<evidence type="ECO:0000259" key="7">
    <source>
        <dbReference type="PROSITE" id="PS50850"/>
    </source>
</evidence>
<dbReference type="Proteomes" id="UP000772196">
    <property type="component" value="Unassembled WGS sequence"/>
</dbReference>